<dbReference type="Proteomes" id="UP000784294">
    <property type="component" value="Unassembled WGS sequence"/>
</dbReference>
<proteinExistence type="predicted"/>
<evidence type="ECO:0000313" key="1">
    <source>
        <dbReference type="EMBL" id="VEL38201.1"/>
    </source>
</evidence>
<dbReference type="AlphaFoldDB" id="A0A448XJJ0"/>
<organism evidence="1 2">
    <name type="scientific">Protopolystoma xenopodis</name>
    <dbReference type="NCBI Taxonomy" id="117903"/>
    <lineage>
        <taxon>Eukaryota</taxon>
        <taxon>Metazoa</taxon>
        <taxon>Spiralia</taxon>
        <taxon>Lophotrochozoa</taxon>
        <taxon>Platyhelminthes</taxon>
        <taxon>Monogenea</taxon>
        <taxon>Polyopisthocotylea</taxon>
        <taxon>Polystomatidea</taxon>
        <taxon>Polystomatidae</taxon>
        <taxon>Protopolystoma</taxon>
    </lineage>
</organism>
<name>A0A448XJJ0_9PLAT</name>
<sequence length="112" mass="11049">MATLSGSQGNPGLTGLINPTFSIGSPLATAQPGTTLQSSITPGFCLGTNPATVTGFPGTGPSGLTAAVVSAVNPSLGAFQLQQQLGAPETENLFAKRAATKTGLFGFNTAPN</sequence>
<keyword evidence="2" id="KW-1185">Reference proteome</keyword>
<evidence type="ECO:0000313" key="2">
    <source>
        <dbReference type="Proteomes" id="UP000784294"/>
    </source>
</evidence>
<protein>
    <submittedName>
        <fullName evidence="1">Uncharacterized protein</fullName>
    </submittedName>
</protein>
<dbReference type="EMBL" id="CAAALY010257202">
    <property type="protein sequence ID" value="VEL38201.1"/>
    <property type="molecule type" value="Genomic_DNA"/>
</dbReference>
<accession>A0A448XJJ0</accession>
<gene>
    <name evidence="1" type="ORF">PXEA_LOCUS31641</name>
</gene>
<comment type="caution">
    <text evidence="1">The sequence shown here is derived from an EMBL/GenBank/DDBJ whole genome shotgun (WGS) entry which is preliminary data.</text>
</comment>
<reference evidence="1" key="1">
    <citation type="submission" date="2018-11" db="EMBL/GenBank/DDBJ databases">
        <authorList>
            <consortium name="Pathogen Informatics"/>
        </authorList>
    </citation>
    <scope>NUCLEOTIDE SEQUENCE</scope>
</reference>